<feature type="transmembrane region" description="Helical" evidence="1">
    <location>
        <begin position="52"/>
        <end position="74"/>
    </location>
</feature>
<organism evidence="2 3">
    <name type="scientific">Coilia grayii</name>
    <name type="common">Gray's grenadier anchovy</name>
    <dbReference type="NCBI Taxonomy" id="363190"/>
    <lineage>
        <taxon>Eukaryota</taxon>
        <taxon>Metazoa</taxon>
        <taxon>Chordata</taxon>
        <taxon>Craniata</taxon>
        <taxon>Vertebrata</taxon>
        <taxon>Euteleostomi</taxon>
        <taxon>Actinopterygii</taxon>
        <taxon>Neopterygii</taxon>
        <taxon>Teleostei</taxon>
        <taxon>Clupei</taxon>
        <taxon>Clupeiformes</taxon>
        <taxon>Clupeoidei</taxon>
        <taxon>Engraulidae</taxon>
        <taxon>Coilinae</taxon>
        <taxon>Coilia</taxon>
    </lineage>
</organism>
<feature type="transmembrane region" description="Helical" evidence="1">
    <location>
        <begin position="405"/>
        <end position="425"/>
    </location>
</feature>
<name>A0ABD1JG90_9TELE</name>
<evidence type="ECO:0000256" key="1">
    <source>
        <dbReference type="SAM" id="Phobius"/>
    </source>
</evidence>
<evidence type="ECO:0000313" key="3">
    <source>
        <dbReference type="Proteomes" id="UP001591681"/>
    </source>
</evidence>
<gene>
    <name evidence="2" type="ORF">ACEWY4_018421</name>
</gene>
<feature type="transmembrane region" description="Helical" evidence="1">
    <location>
        <begin position="95"/>
        <end position="118"/>
    </location>
</feature>
<comment type="caution">
    <text evidence="2">The sequence shown here is derived from an EMBL/GenBank/DDBJ whole genome shotgun (WGS) entry which is preliminary data.</text>
</comment>
<dbReference type="InterPro" id="IPR020394">
    <property type="entry name" value="Uncharacterised_FAM23-like_TM"/>
</dbReference>
<reference evidence="2 3" key="1">
    <citation type="submission" date="2024-09" db="EMBL/GenBank/DDBJ databases">
        <title>A chromosome-level genome assembly of Gray's grenadier anchovy, Coilia grayii.</title>
        <authorList>
            <person name="Fu Z."/>
        </authorList>
    </citation>
    <scope>NUCLEOTIDE SEQUENCE [LARGE SCALE GENOMIC DNA]</scope>
    <source>
        <strain evidence="2">G4</strain>
        <tissue evidence="2">Muscle</tissue>
    </source>
</reference>
<evidence type="ECO:0008006" key="4">
    <source>
        <dbReference type="Google" id="ProtNLM"/>
    </source>
</evidence>
<accession>A0ABD1JG90</accession>
<keyword evidence="1" id="KW-0812">Transmembrane</keyword>
<protein>
    <recommendedName>
        <fullName evidence="4">Transmembrane protein 236</fullName>
    </recommendedName>
</protein>
<keyword evidence="3" id="KW-1185">Reference proteome</keyword>
<keyword evidence="1" id="KW-1133">Transmembrane helix</keyword>
<keyword evidence="1" id="KW-0472">Membrane</keyword>
<evidence type="ECO:0000313" key="2">
    <source>
        <dbReference type="EMBL" id="KAL2085101.1"/>
    </source>
</evidence>
<dbReference type="PANTHER" id="PTHR31453">
    <property type="entry name" value="TRANSMEMBRANE PROTEIN 236"/>
    <property type="match status" value="1"/>
</dbReference>
<dbReference type="PANTHER" id="PTHR31453:SF2">
    <property type="entry name" value="TRANSMEMBRANE PROTEIN 236"/>
    <property type="match status" value="1"/>
</dbReference>
<proteinExistence type="predicted"/>
<dbReference type="EMBL" id="JBHFQA010000016">
    <property type="protein sequence ID" value="KAL2085101.1"/>
    <property type="molecule type" value="Genomic_DNA"/>
</dbReference>
<dbReference type="Proteomes" id="UP001591681">
    <property type="component" value="Unassembled WGS sequence"/>
</dbReference>
<sequence>MGSRRTLKLLACEVLQFLALATPLLVVLQRFAGVVARAKQQSDSPADASTSYWLIVAAGVAYVTSIALLLWLPLKYLVFLKRRSLSPHRKWRPVALAYIILSTLPCFSILIASAEVLVMNSMRYDSFDELHVQVMNSMRYDCFDELPVQVMNSMRYDCFDELPVSLVLFSLICIDVVPFEKQHLKWPKPRGPELRHQLFTGLPGRKDCRMSNELDRDADIPTLSHLEQVTPVITTATGPAAAATLPVGGAEQNGGRVLRPGAANGTIAGLSVGGADPRARPFSQIPVASPHPSPASSIATATRLPPPYSGPLRLLLASDLRADEFGHAFLFWLDTAELLRCGGAPAIFLSRWVFPLYICGFLSCLRLVLTPCCPLQAPLGVLLQDLPFLLLRGALLGSFGRVSPLLYLLKNLLVVLAYIYFNFMTKMRIFNTQRMF</sequence>
<dbReference type="AlphaFoldDB" id="A0ABD1JG90"/>